<evidence type="ECO:0000256" key="2">
    <source>
        <dbReference type="ARBA" id="ARBA00021310"/>
    </source>
</evidence>
<protein>
    <recommendedName>
        <fullName evidence="2 7">DNA repair protein RecO</fullName>
    </recommendedName>
    <alternativeName>
        <fullName evidence="6 7">Recombination protein O</fullName>
    </alternativeName>
</protein>
<dbReference type="Gene3D" id="6.20.220.20">
    <property type="entry name" value="Recombination protein O, zinc-binding domain"/>
    <property type="match status" value="1"/>
</dbReference>
<evidence type="ECO:0000256" key="3">
    <source>
        <dbReference type="ARBA" id="ARBA00022763"/>
    </source>
</evidence>
<comment type="caution">
    <text evidence="9">The sequence shown here is derived from an EMBL/GenBank/DDBJ whole genome shotgun (WGS) entry which is preliminary data.</text>
</comment>
<dbReference type="Gene3D" id="1.20.1440.120">
    <property type="entry name" value="Recombination protein O, C-terminal domain"/>
    <property type="match status" value="1"/>
</dbReference>
<dbReference type="PANTHER" id="PTHR33991:SF1">
    <property type="entry name" value="DNA REPAIR PROTEIN RECO"/>
    <property type="match status" value="1"/>
</dbReference>
<dbReference type="GO" id="GO:0043590">
    <property type="term" value="C:bacterial nucleoid"/>
    <property type="evidence" value="ECO:0007669"/>
    <property type="project" value="TreeGrafter"/>
</dbReference>
<name>A0A0R2BID6_9LACO</name>
<dbReference type="InterPro" id="IPR042242">
    <property type="entry name" value="RecO_C"/>
</dbReference>
<reference evidence="9 10" key="1">
    <citation type="journal article" date="2015" name="Genome Announc.">
        <title>Expanding the biotechnology potential of lactobacilli through comparative genomics of 213 strains and associated genera.</title>
        <authorList>
            <person name="Sun Z."/>
            <person name="Harris H.M."/>
            <person name="McCann A."/>
            <person name="Guo C."/>
            <person name="Argimon S."/>
            <person name="Zhang W."/>
            <person name="Yang X."/>
            <person name="Jeffery I.B."/>
            <person name="Cooney J.C."/>
            <person name="Kagawa T.F."/>
            <person name="Liu W."/>
            <person name="Song Y."/>
            <person name="Salvetti E."/>
            <person name="Wrobel A."/>
            <person name="Rasinkangas P."/>
            <person name="Parkhill J."/>
            <person name="Rea M.C."/>
            <person name="O'Sullivan O."/>
            <person name="Ritari J."/>
            <person name="Douillard F.P."/>
            <person name="Paul Ross R."/>
            <person name="Yang R."/>
            <person name="Briner A.E."/>
            <person name="Felis G.E."/>
            <person name="de Vos W.M."/>
            <person name="Barrangou R."/>
            <person name="Klaenhammer T.R."/>
            <person name="Caufield P.W."/>
            <person name="Cui Y."/>
            <person name="Zhang H."/>
            <person name="O'Toole P.W."/>
        </authorList>
    </citation>
    <scope>NUCLEOTIDE SEQUENCE [LARGE SCALE GENOMIC DNA]</scope>
    <source>
        <strain evidence="9 10">DSM 20335</strain>
    </source>
</reference>
<evidence type="ECO:0000256" key="5">
    <source>
        <dbReference type="ARBA" id="ARBA00023204"/>
    </source>
</evidence>
<dbReference type="PATRIC" id="fig|1423738.3.peg.1502"/>
<evidence type="ECO:0000256" key="7">
    <source>
        <dbReference type="HAMAP-Rule" id="MF_00201"/>
    </source>
</evidence>
<dbReference type="Pfam" id="PF11967">
    <property type="entry name" value="RecO_N"/>
    <property type="match status" value="1"/>
</dbReference>
<dbReference type="SUPFAM" id="SSF57863">
    <property type="entry name" value="ArfGap/RecO-like zinc finger"/>
    <property type="match status" value="1"/>
</dbReference>
<dbReference type="PANTHER" id="PTHR33991">
    <property type="entry name" value="DNA REPAIR PROTEIN RECO"/>
    <property type="match status" value="1"/>
</dbReference>
<accession>A0A0R2BID6</accession>
<dbReference type="InterPro" id="IPR012340">
    <property type="entry name" value="NA-bd_OB-fold"/>
</dbReference>
<dbReference type="GO" id="GO:0006310">
    <property type="term" value="P:DNA recombination"/>
    <property type="evidence" value="ECO:0007669"/>
    <property type="project" value="UniProtKB-UniRule"/>
</dbReference>
<dbReference type="RefSeq" id="WP_057755266.1">
    <property type="nucleotide sequence ID" value="NZ_AYYK01000004.1"/>
</dbReference>
<gene>
    <name evidence="7" type="primary">recO</name>
    <name evidence="9" type="ORF">FC84_GL001485</name>
</gene>
<dbReference type="InterPro" id="IPR022572">
    <property type="entry name" value="DNA_rep/recomb_RecO_N"/>
</dbReference>
<dbReference type="NCBIfam" id="TIGR00613">
    <property type="entry name" value="reco"/>
    <property type="match status" value="1"/>
</dbReference>
<keyword evidence="3 7" id="KW-0227">DNA damage</keyword>
<comment type="function">
    <text evidence="7">Involved in DNA repair and RecF pathway recombination.</text>
</comment>
<evidence type="ECO:0000256" key="1">
    <source>
        <dbReference type="ARBA" id="ARBA00007452"/>
    </source>
</evidence>
<sequence length="266" mass="30344">MALFRDTEFRGIVMYRRDYRERDLLVQILTDKYAAKMFMVRGAKKQGFKLQTAILPLTFADYIGAINTQGLSYISATKSTNLYTTISADIVLQAYAAYLLTLVAAAFDEGKPLGQYFDLVKTAMDKMNGGTDPQLLTNLVEIKLLNQFGVAPHLQDCVICQRTDLPMDYSEQYGGLLCQNHWHQDQHRLHAQPKTIALMQGLARIMPQQLGTINLSVRTKKDLRRILDKIYQDQVGLQLKSKKYLDEMLRMPQLTPKKVDKSSEND</sequence>
<dbReference type="STRING" id="1423738.FC84_GL001485"/>
<dbReference type="InterPro" id="IPR003717">
    <property type="entry name" value="RecO"/>
</dbReference>
<dbReference type="Proteomes" id="UP000051813">
    <property type="component" value="Unassembled WGS sequence"/>
</dbReference>
<dbReference type="AlphaFoldDB" id="A0A0R2BID6"/>
<feature type="domain" description="DNA replication/recombination mediator RecO N-terminal" evidence="8">
    <location>
        <begin position="7"/>
        <end position="81"/>
    </location>
</feature>
<evidence type="ECO:0000256" key="6">
    <source>
        <dbReference type="ARBA" id="ARBA00033409"/>
    </source>
</evidence>
<dbReference type="HAMAP" id="MF_00201">
    <property type="entry name" value="RecO"/>
    <property type="match status" value="1"/>
</dbReference>
<dbReference type="OrthoDB" id="9797083at2"/>
<evidence type="ECO:0000313" key="9">
    <source>
        <dbReference type="EMBL" id="KRM79311.1"/>
    </source>
</evidence>
<dbReference type="GO" id="GO:0006302">
    <property type="term" value="P:double-strand break repair"/>
    <property type="evidence" value="ECO:0007669"/>
    <property type="project" value="TreeGrafter"/>
</dbReference>
<evidence type="ECO:0000256" key="4">
    <source>
        <dbReference type="ARBA" id="ARBA00023172"/>
    </source>
</evidence>
<evidence type="ECO:0000313" key="10">
    <source>
        <dbReference type="Proteomes" id="UP000051813"/>
    </source>
</evidence>
<dbReference type="InterPro" id="IPR037278">
    <property type="entry name" value="ARFGAP/RecO"/>
</dbReference>
<organism evidence="9 10">
    <name type="scientific">Lapidilactobacillus dextrinicus DSM 20335</name>
    <dbReference type="NCBI Taxonomy" id="1423738"/>
    <lineage>
        <taxon>Bacteria</taxon>
        <taxon>Bacillati</taxon>
        <taxon>Bacillota</taxon>
        <taxon>Bacilli</taxon>
        <taxon>Lactobacillales</taxon>
        <taxon>Lactobacillaceae</taxon>
        <taxon>Lapidilactobacillus</taxon>
    </lineage>
</organism>
<dbReference type="SUPFAM" id="SSF50249">
    <property type="entry name" value="Nucleic acid-binding proteins"/>
    <property type="match status" value="1"/>
</dbReference>
<comment type="similarity">
    <text evidence="1 7">Belongs to the RecO family.</text>
</comment>
<keyword evidence="10" id="KW-1185">Reference proteome</keyword>
<proteinExistence type="inferred from homology"/>
<dbReference type="Pfam" id="PF02565">
    <property type="entry name" value="RecO_C"/>
    <property type="match status" value="1"/>
</dbReference>
<keyword evidence="5 7" id="KW-0234">DNA repair</keyword>
<evidence type="ECO:0000259" key="8">
    <source>
        <dbReference type="Pfam" id="PF11967"/>
    </source>
</evidence>
<keyword evidence="4 7" id="KW-0233">DNA recombination</keyword>
<dbReference type="EMBL" id="AYYK01000004">
    <property type="protein sequence ID" value="KRM79311.1"/>
    <property type="molecule type" value="Genomic_DNA"/>
</dbReference>
<dbReference type="Gene3D" id="2.40.50.140">
    <property type="entry name" value="Nucleic acid-binding proteins"/>
    <property type="match status" value="1"/>
</dbReference>